<dbReference type="OrthoDB" id="3251728at2759"/>
<dbReference type="eggNOG" id="ENOG502SQEP">
    <property type="taxonomic scope" value="Eukaryota"/>
</dbReference>
<dbReference type="Pfam" id="PF20415">
    <property type="entry name" value="DUF6699"/>
    <property type="match status" value="1"/>
</dbReference>
<dbReference type="KEGG" id="hir:HETIRDRAFT_412747"/>
<dbReference type="InParanoid" id="W4JP28"/>
<evidence type="ECO:0000259" key="2">
    <source>
        <dbReference type="Pfam" id="PF20415"/>
    </source>
</evidence>
<name>W4JP28_HETIT</name>
<dbReference type="InterPro" id="IPR046522">
    <property type="entry name" value="DUF6699"/>
</dbReference>
<accession>W4JP28</accession>
<feature type="compositionally biased region" description="Pro residues" evidence="1">
    <location>
        <begin position="43"/>
        <end position="60"/>
    </location>
</feature>
<dbReference type="HOGENOM" id="CLU_066470_0_0_1"/>
<dbReference type="GeneID" id="20673063"/>
<dbReference type="AlphaFoldDB" id="W4JP28"/>
<organism evidence="3 4">
    <name type="scientific">Heterobasidion irregulare (strain TC 32-1)</name>
    <dbReference type="NCBI Taxonomy" id="747525"/>
    <lineage>
        <taxon>Eukaryota</taxon>
        <taxon>Fungi</taxon>
        <taxon>Dikarya</taxon>
        <taxon>Basidiomycota</taxon>
        <taxon>Agaricomycotina</taxon>
        <taxon>Agaricomycetes</taxon>
        <taxon>Russulales</taxon>
        <taxon>Bondarzewiaceae</taxon>
        <taxon>Heterobasidion</taxon>
        <taxon>Heterobasidion annosum species complex</taxon>
    </lineage>
</organism>
<reference evidence="3 4" key="1">
    <citation type="journal article" date="2012" name="New Phytol.">
        <title>Insight into trade-off between wood decay and parasitism from the genome of a fungal forest pathogen.</title>
        <authorList>
            <person name="Olson A."/>
            <person name="Aerts A."/>
            <person name="Asiegbu F."/>
            <person name="Belbahri L."/>
            <person name="Bouzid O."/>
            <person name="Broberg A."/>
            <person name="Canback B."/>
            <person name="Coutinho P.M."/>
            <person name="Cullen D."/>
            <person name="Dalman K."/>
            <person name="Deflorio G."/>
            <person name="van Diepen L.T."/>
            <person name="Dunand C."/>
            <person name="Duplessis S."/>
            <person name="Durling M."/>
            <person name="Gonthier P."/>
            <person name="Grimwood J."/>
            <person name="Fossdal C.G."/>
            <person name="Hansson D."/>
            <person name="Henrissat B."/>
            <person name="Hietala A."/>
            <person name="Himmelstrand K."/>
            <person name="Hoffmeister D."/>
            <person name="Hogberg N."/>
            <person name="James T.Y."/>
            <person name="Karlsson M."/>
            <person name="Kohler A."/>
            <person name="Kues U."/>
            <person name="Lee Y.H."/>
            <person name="Lin Y.C."/>
            <person name="Lind M."/>
            <person name="Lindquist E."/>
            <person name="Lombard V."/>
            <person name="Lucas S."/>
            <person name="Lunden K."/>
            <person name="Morin E."/>
            <person name="Murat C."/>
            <person name="Park J."/>
            <person name="Raffaello T."/>
            <person name="Rouze P."/>
            <person name="Salamov A."/>
            <person name="Schmutz J."/>
            <person name="Solheim H."/>
            <person name="Stahlberg J."/>
            <person name="Velez H."/>
            <person name="de Vries R.P."/>
            <person name="Wiebenga A."/>
            <person name="Woodward S."/>
            <person name="Yakovlev I."/>
            <person name="Garbelotto M."/>
            <person name="Martin F."/>
            <person name="Grigoriev I.V."/>
            <person name="Stenlid J."/>
        </authorList>
    </citation>
    <scope>NUCLEOTIDE SEQUENCE [LARGE SCALE GENOMIC DNA]</scope>
    <source>
        <strain evidence="3 4">TC 32-1</strain>
    </source>
</reference>
<sequence>MANLYPGWMPYPYPPYYQFPPTPGNARREWQAGGRSPGHANIPLPPFAPGQDYPPYPYEPFPRGRRRSFDASYLHPNQWPHWNPQPPPPNPPPSPYHTSPYSWLFHPPPLPQPQIHTLFNGDSPSQYLLFDLSAYTLTARRRINATQAVAVTPYDLDQPASNPEITRLLIVCDAIPQWKLDLHVTSAGLLPARRERPAIPFITVGDVLHGLHVHLHVPVTHEEWGQLSSSQETDVSRAYTKRYKAYPPLQQQQQREGVKRVDFLLRNHYFKGLVWASPENGVERMKLLVGSSF</sequence>
<dbReference type="STRING" id="747525.W4JP28"/>
<keyword evidence="4" id="KW-1185">Reference proteome</keyword>
<dbReference type="EMBL" id="KI925467">
    <property type="protein sequence ID" value="ETW74825.1"/>
    <property type="molecule type" value="Genomic_DNA"/>
</dbReference>
<protein>
    <recommendedName>
        <fullName evidence="2">DUF6699 domain-containing protein</fullName>
    </recommendedName>
</protein>
<dbReference type="RefSeq" id="XP_009553300.1">
    <property type="nucleotide sequence ID" value="XM_009555005.1"/>
</dbReference>
<evidence type="ECO:0000313" key="4">
    <source>
        <dbReference type="Proteomes" id="UP000030671"/>
    </source>
</evidence>
<dbReference type="Proteomes" id="UP000030671">
    <property type="component" value="Unassembled WGS sequence"/>
</dbReference>
<feature type="domain" description="DUF6699" evidence="2">
    <location>
        <begin position="130"/>
        <end position="277"/>
    </location>
</feature>
<gene>
    <name evidence="3" type="ORF">HETIRDRAFT_412747</name>
</gene>
<evidence type="ECO:0000313" key="3">
    <source>
        <dbReference type="EMBL" id="ETW74825.1"/>
    </source>
</evidence>
<proteinExistence type="predicted"/>
<evidence type="ECO:0000256" key="1">
    <source>
        <dbReference type="SAM" id="MobiDB-lite"/>
    </source>
</evidence>
<feature type="region of interest" description="Disordered" evidence="1">
    <location>
        <begin position="24"/>
        <end position="61"/>
    </location>
</feature>